<reference evidence="2" key="1">
    <citation type="submission" date="2023-06" db="EMBL/GenBank/DDBJ databases">
        <authorList>
            <person name="Jiang Y."/>
            <person name="Liu Q."/>
        </authorList>
    </citation>
    <scope>NUCLEOTIDE SEQUENCE</scope>
    <source>
        <strain evidence="2">CGMCC 1.12090</strain>
    </source>
</reference>
<accession>A0ABT8S6Q1</accession>
<sequence length="256" mass="28180">MHRLPRVLFAAWLLAGSGIAAHAACDTGLAERMHAKLYPKRGLDHERAVCEPWRGVPGRFIVVLPLPRPSTEPGTTQFDLDVLVVQQADNGNTERAKIVSRLFDEDVLIEDAVRISEIRVDGARYALAPDVRAFGLRILRQGSSRANPYSNESLALYVPQGPKLAKVLDGLELTLEQGEWDTNCTGSFETVRGSLSVARSGTGGYADLVLRQARSESRSSPLGDECVSQEQRQTFKSRLLRYDGTRYRLSKGTAAD</sequence>
<feature type="signal peptide" evidence="1">
    <location>
        <begin position="1"/>
        <end position="23"/>
    </location>
</feature>
<evidence type="ECO:0008006" key="4">
    <source>
        <dbReference type="Google" id="ProtNLM"/>
    </source>
</evidence>
<evidence type="ECO:0000256" key="1">
    <source>
        <dbReference type="SAM" id="SignalP"/>
    </source>
</evidence>
<dbReference type="EMBL" id="JAUKVY010000014">
    <property type="protein sequence ID" value="MDO1534596.1"/>
    <property type="molecule type" value="Genomic_DNA"/>
</dbReference>
<keyword evidence="1" id="KW-0732">Signal</keyword>
<dbReference type="Proteomes" id="UP001169027">
    <property type="component" value="Unassembled WGS sequence"/>
</dbReference>
<proteinExistence type="predicted"/>
<comment type="caution">
    <text evidence="2">The sequence shown here is derived from an EMBL/GenBank/DDBJ whole genome shotgun (WGS) entry which is preliminary data.</text>
</comment>
<gene>
    <name evidence="2" type="ORF">Q2T77_20095</name>
</gene>
<evidence type="ECO:0000313" key="2">
    <source>
        <dbReference type="EMBL" id="MDO1534596.1"/>
    </source>
</evidence>
<organism evidence="2 3">
    <name type="scientific">Variovorax ginsengisoli</name>
    <dbReference type="NCBI Taxonomy" id="363844"/>
    <lineage>
        <taxon>Bacteria</taxon>
        <taxon>Pseudomonadati</taxon>
        <taxon>Pseudomonadota</taxon>
        <taxon>Betaproteobacteria</taxon>
        <taxon>Burkholderiales</taxon>
        <taxon>Comamonadaceae</taxon>
        <taxon>Variovorax</taxon>
    </lineage>
</organism>
<protein>
    <recommendedName>
        <fullName evidence="4">Lipoprotein</fullName>
    </recommendedName>
</protein>
<dbReference type="RefSeq" id="WP_301812348.1">
    <property type="nucleotide sequence ID" value="NZ_JAUJZH010000014.1"/>
</dbReference>
<keyword evidence="3" id="KW-1185">Reference proteome</keyword>
<name>A0ABT8S6Q1_9BURK</name>
<evidence type="ECO:0000313" key="3">
    <source>
        <dbReference type="Proteomes" id="UP001169027"/>
    </source>
</evidence>
<feature type="chain" id="PRO_5046705872" description="Lipoprotein" evidence="1">
    <location>
        <begin position="24"/>
        <end position="256"/>
    </location>
</feature>